<gene>
    <name evidence="6" type="ORF">scyTo_0009897</name>
</gene>
<dbReference type="Gene3D" id="2.30.30.40">
    <property type="entry name" value="SH3 Domains"/>
    <property type="match status" value="1"/>
</dbReference>
<keyword evidence="2" id="KW-0344">Guanine-nucleotide releasing factor</keyword>
<dbReference type="GO" id="GO:0005085">
    <property type="term" value="F:guanyl-nucleotide exchange factor activity"/>
    <property type="evidence" value="ECO:0007669"/>
    <property type="project" value="UniProtKB-KW"/>
</dbReference>
<dbReference type="STRING" id="75743.A0A401NVP2"/>
<dbReference type="InterPro" id="IPR036028">
    <property type="entry name" value="SH3-like_dom_sf"/>
</dbReference>
<dbReference type="PANTHER" id="PTHR12845:SF6">
    <property type="entry name" value="RHO GUANINE NUCLEOTIDE EXCHANGE FACTOR 19"/>
    <property type="match status" value="1"/>
</dbReference>
<keyword evidence="1 3" id="KW-0728">SH3 domain</keyword>
<dbReference type="Proteomes" id="UP000288216">
    <property type="component" value="Unassembled WGS sequence"/>
</dbReference>
<dbReference type="OrthoDB" id="27593at2759"/>
<sequence>DYSNVASDREIQRQKRADTVIEEDDPILVSKYRSLPHNAVWSQRAARGNAFALWQDIPDVRRSGLLDRMCNEQRKLQEAKFELVTSEGSYLRSLTITLEHFQNSRDLQECLNTQEKQWLFSKLPDVKEVSEKFLQELEERLEKDIFNFDLCDIVLAHCPDFRRVYLPYVTNQAYQEQTYQRLLQENPRFSNILAKLEEDPVCQRLPLTSFLILPFQRIMRLKMLVENILKRTKQGSQEEETATKAFDKLKKLTQECNSSVQSMKRTEELIHLNNKIHFESKIFPLISQSRWLVKHGELTEVDSQVNNTAGSKFKLSTRPIYLHLFNDCLLLSRKKDTGKFAVFVHAKTHQLRAKDLNMKVHGIPGHVFHLQLLEKHRMKKQILLRARTDTCPEADVFLSNADIPQVQCVKTYKAQEADELALEKADVLEVKTKTKDGWIEGVRLSDGERGWFPNSHVEEITNRNARIRNLREKNRIKHATRKLQEECQ</sequence>
<dbReference type="InterPro" id="IPR035899">
    <property type="entry name" value="DBL_dom_sf"/>
</dbReference>
<dbReference type="AlphaFoldDB" id="A0A401NVP2"/>
<dbReference type="SUPFAM" id="SSF50044">
    <property type="entry name" value="SH3-domain"/>
    <property type="match status" value="1"/>
</dbReference>
<dbReference type="FunFam" id="1.20.900.10:FF:000007">
    <property type="entry name" value="rho guanine nucleotide exchange factor 19"/>
    <property type="match status" value="1"/>
</dbReference>
<evidence type="ECO:0000259" key="5">
    <source>
        <dbReference type="PROSITE" id="PS50010"/>
    </source>
</evidence>
<dbReference type="GO" id="GO:0032956">
    <property type="term" value="P:regulation of actin cytoskeleton organization"/>
    <property type="evidence" value="ECO:0007669"/>
    <property type="project" value="TreeGrafter"/>
</dbReference>
<dbReference type="SMART" id="SM00326">
    <property type="entry name" value="SH3"/>
    <property type="match status" value="1"/>
</dbReference>
<dbReference type="PANTHER" id="PTHR12845">
    <property type="entry name" value="GUANINE NUCLEOTIDE EXCHANGE FACTOR"/>
    <property type="match status" value="1"/>
</dbReference>
<feature type="non-terminal residue" evidence="6">
    <location>
        <position position="1"/>
    </location>
</feature>
<dbReference type="CDD" id="cd00160">
    <property type="entry name" value="RhoGEF"/>
    <property type="match status" value="1"/>
</dbReference>
<accession>A0A401NVP2</accession>
<evidence type="ECO:0000256" key="3">
    <source>
        <dbReference type="PROSITE-ProRule" id="PRU00192"/>
    </source>
</evidence>
<dbReference type="OMA" id="QDRPQVQ"/>
<dbReference type="PROSITE" id="PS50010">
    <property type="entry name" value="DH_2"/>
    <property type="match status" value="1"/>
</dbReference>
<evidence type="ECO:0000256" key="1">
    <source>
        <dbReference type="ARBA" id="ARBA00022443"/>
    </source>
</evidence>
<reference evidence="6 7" key="1">
    <citation type="journal article" date="2018" name="Nat. Ecol. Evol.">
        <title>Shark genomes provide insights into elasmobranch evolution and the origin of vertebrates.</title>
        <authorList>
            <person name="Hara Y"/>
            <person name="Yamaguchi K"/>
            <person name="Onimaru K"/>
            <person name="Kadota M"/>
            <person name="Koyanagi M"/>
            <person name="Keeley SD"/>
            <person name="Tatsumi K"/>
            <person name="Tanaka K"/>
            <person name="Motone F"/>
            <person name="Kageyama Y"/>
            <person name="Nozu R"/>
            <person name="Adachi N"/>
            <person name="Nishimura O"/>
            <person name="Nakagawa R"/>
            <person name="Tanegashima C"/>
            <person name="Kiyatake I"/>
            <person name="Matsumoto R"/>
            <person name="Murakumo K"/>
            <person name="Nishida K"/>
            <person name="Terakita A"/>
            <person name="Kuratani S"/>
            <person name="Sato K"/>
            <person name="Hyodo S Kuraku.S."/>
        </authorList>
    </citation>
    <scope>NUCLEOTIDE SEQUENCE [LARGE SCALE GENOMIC DNA]</scope>
</reference>
<evidence type="ECO:0000256" key="2">
    <source>
        <dbReference type="ARBA" id="ARBA00022658"/>
    </source>
</evidence>
<evidence type="ECO:0008006" key="8">
    <source>
        <dbReference type="Google" id="ProtNLM"/>
    </source>
</evidence>
<evidence type="ECO:0000313" key="7">
    <source>
        <dbReference type="Proteomes" id="UP000288216"/>
    </source>
</evidence>
<comment type="caution">
    <text evidence="6">The sequence shown here is derived from an EMBL/GenBank/DDBJ whole genome shotgun (WGS) entry which is preliminary data.</text>
</comment>
<dbReference type="InterPro" id="IPR047271">
    <property type="entry name" value="Ephexin-like"/>
</dbReference>
<dbReference type="InterPro" id="IPR001452">
    <property type="entry name" value="SH3_domain"/>
</dbReference>
<dbReference type="PROSITE" id="PS50002">
    <property type="entry name" value="SH3"/>
    <property type="match status" value="1"/>
</dbReference>
<evidence type="ECO:0000313" key="6">
    <source>
        <dbReference type="EMBL" id="GCB64940.1"/>
    </source>
</evidence>
<dbReference type="InterPro" id="IPR000219">
    <property type="entry name" value="DH_dom"/>
</dbReference>
<dbReference type="SUPFAM" id="SSF50729">
    <property type="entry name" value="PH domain-like"/>
    <property type="match status" value="1"/>
</dbReference>
<feature type="domain" description="DH" evidence="5">
    <location>
        <begin position="75"/>
        <end position="259"/>
    </location>
</feature>
<dbReference type="CDD" id="cd01221">
    <property type="entry name" value="PH_ephexin"/>
    <property type="match status" value="1"/>
</dbReference>
<dbReference type="Pfam" id="PF07653">
    <property type="entry name" value="SH3_2"/>
    <property type="match status" value="1"/>
</dbReference>
<keyword evidence="7" id="KW-1185">Reference proteome</keyword>
<evidence type="ECO:0000259" key="4">
    <source>
        <dbReference type="PROSITE" id="PS50002"/>
    </source>
</evidence>
<proteinExistence type="predicted"/>
<dbReference type="SUPFAM" id="SSF48065">
    <property type="entry name" value="DBL homology domain (DH-domain)"/>
    <property type="match status" value="1"/>
</dbReference>
<organism evidence="6 7">
    <name type="scientific">Scyliorhinus torazame</name>
    <name type="common">Cloudy catshark</name>
    <name type="synonym">Catulus torazame</name>
    <dbReference type="NCBI Taxonomy" id="75743"/>
    <lineage>
        <taxon>Eukaryota</taxon>
        <taxon>Metazoa</taxon>
        <taxon>Chordata</taxon>
        <taxon>Craniata</taxon>
        <taxon>Vertebrata</taxon>
        <taxon>Chondrichthyes</taxon>
        <taxon>Elasmobranchii</taxon>
        <taxon>Galeomorphii</taxon>
        <taxon>Galeoidea</taxon>
        <taxon>Carcharhiniformes</taxon>
        <taxon>Scyliorhinidae</taxon>
        <taxon>Scyliorhinus</taxon>
    </lineage>
</organism>
<name>A0A401NVP2_SCYTO</name>
<dbReference type="Pfam" id="PF00621">
    <property type="entry name" value="RhoGEF"/>
    <property type="match status" value="1"/>
</dbReference>
<dbReference type="SMART" id="SM00325">
    <property type="entry name" value="RhoGEF"/>
    <property type="match status" value="1"/>
</dbReference>
<dbReference type="EMBL" id="BFAA01004153">
    <property type="protein sequence ID" value="GCB64940.1"/>
    <property type="molecule type" value="Genomic_DNA"/>
</dbReference>
<protein>
    <recommendedName>
        <fullName evidence="8">DH domain-containing protein</fullName>
    </recommendedName>
</protein>
<dbReference type="InterPro" id="IPR011993">
    <property type="entry name" value="PH-like_dom_sf"/>
</dbReference>
<dbReference type="InterPro" id="IPR047270">
    <property type="entry name" value="PH_ephexin"/>
</dbReference>
<dbReference type="Gene3D" id="1.20.900.10">
    <property type="entry name" value="Dbl homology (DH) domain"/>
    <property type="match status" value="1"/>
</dbReference>
<feature type="domain" description="SH3" evidence="4">
    <location>
        <begin position="401"/>
        <end position="462"/>
    </location>
</feature>
<dbReference type="Gene3D" id="2.30.29.30">
    <property type="entry name" value="Pleckstrin-homology domain (PH domain)/Phosphotyrosine-binding domain (PTB)"/>
    <property type="match status" value="1"/>
</dbReference>